<organism evidence="1 2">
    <name type="scientific">Aequorivita xiaoshiensis</name>
    <dbReference type="NCBI Taxonomy" id="2874476"/>
    <lineage>
        <taxon>Bacteria</taxon>
        <taxon>Pseudomonadati</taxon>
        <taxon>Bacteroidota</taxon>
        <taxon>Flavobacteriia</taxon>
        <taxon>Flavobacteriales</taxon>
        <taxon>Flavobacteriaceae</taxon>
        <taxon>Aequorivita</taxon>
    </lineage>
</organism>
<sequence>MKKLYSLLLLIIIFSCSETVPKDLEGEWIIDEIKYLDNSVYPETISSDIEISLNVVGYENAEKIKFINAHSAVILPGFKSERITVDFIKNGSQIEFKEHNGLNYTDESYDLTKRIFLHKYEILIGEEKGQLILKSDSTSIKILNQNELIENRTNNLFNG</sequence>
<dbReference type="RefSeq" id="WP_237609191.1">
    <property type="nucleotide sequence ID" value="NZ_JAIRBB010000021.1"/>
</dbReference>
<evidence type="ECO:0008006" key="3">
    <source>
        <dbReference type="Google" id="ProtNLM"/>
    </source>
</evidence>
<evidence type="ECO:0000313" key="1">
    <source>
        <dbReference type="EMBL" id="MCG2432123.1"/>
    </source>
</evidence>
<protein>
    <recommendedName>
        <fullName evidence="3">Lipocalin-like domain-containing protein</fullName>
    </recommendedName>
</protein>
<dbReference type="PROSITE" id="PS51257">
    <property type="entry name" value="PROKAR_LIPOPROTEIN"/>
    <property type="match status" value="1"/>
</dbReference>
<gene>
    <name evidence="1" type="ORF">K8344_13430</name>
</gene>
<reference evidence="1" key="1">
    <citation type="submission" date="2021-09" db="EMBL/GenBank/DDBJ databases">
        <title>Genome of Aequorivita sp. strain F64183.</title>
        <authorList>
            <person name="Wang Y."/>
        </authorList>
    </citation>
    <scope>NUCLEOTIDE SEQUENCE</scope>
    <source>
        <strain evidence="1">F64183</strain>
    </source>
</reference>
<keyword evidence="2" id="KW-1185">Reference proteome</keyword>
<evidence type="ECO:0000313" key="2">
    <source>
        <dbReference type="Proteomes" id="UP001139462"/>
    </source>
</evidence>
<dbReference type="EMBL" id="JAIRBB010000021">
    <property type="protein sequence ID" value="MCG2432123.1"/>
    <property type="molecule type" value="Genomic_DNA"/>
</dbReference>
<accession>A0A9X1R255</accession>
<dbReference type="AlphaFoldDB" id="A0A9X1R255"/>
<comment type="caution">
    <text evidence="1">The sequence shown here is derived from an EMBL/GenBank/DDBJ whole genome shotgun (WGS) entry which is preliminary data.</text>
</comment>
<dbReference type="Proteomes" id="UP001139462">
    <property type="component" value="Unassembled WGS sequence"/>
</dbReference>
<name>A0A9X1R255_9FLAO</name>
<proteinExistence type="predicted"/>